<keyword evidence="10 17" id="KW-0249">Electron transport</keyword>
<feature type="transmembrane region" description="Helical" evidence="17">
    <location>
        <begin position="105"/>
        <end position="127"/>
    </location>
</feature>
<dbReference type="EC" id="7.1.1.2" evidence="4 17"/>
<evidence type="ECO:0000256" key="16">
    <source>
        <dbReference type="ARBA" id="ARBA00049551"/>
    </source>
</evidence>
<feature type="domain" description="NADH:ubiquinone oxidoreductase chain 4 N-terminal" evidence="19">
    <location>
        <begin position="2"/>
        <end position="97"/>
    </location>
</feature>
<evidence type="ECO:0000256" key="14">
    <source>
        <dbReference type="ARBA" id="ARBA00023128"/>
    </source>
</evidence>
<feature type="transmembrane region" description="Helical" evidence="17">
    <location>
        <begin position="139"/>
        <end position="158"/>
    </location>
</feature>
<feature type="transmembrane region" description="Helical" evidence="17">
    <location>
        <begin position="335"/>
        <end position="353"/>
    </location>
</feature>
<dbReference type="InterPro" id="IPR003918">
    <property type="entry name" value="NADH_UbQ_OxRdtase"/>
</dbReference>
<keyword evidence="12 17" id="KW-0520">NAD</keyword>
<dbReference type="GO" id="GO:0008137">
    <property type="term" value="F:NADH dehydrogenase (ubiquinone) activity"/>
    <property type="evidence" value="ECO:0007669"/>
    <property type="project" value="UniProtKB-UniRule"/>
</dbReference>
<dbReference type="PANTHER" id="PTHR43507">
    <property type="entry name" value="NADH-UBIQUINONE OXIDOREDUCTASE CHAIN 4"/>
    <property type="match status" value="1"/>
</dbReference>
<comment type="function">
    <text evidence="1">Core subunit of the mitochondrial membrane respiratory chain NADH dehydrogenase (Complex I) that is believed to belong to the minimal assembly required for catalysis. Complex I functions in the transfer of electrons from NADH to the respiratory chain. The immediate electron acceptor for the enzyme is believed to be ubiquinone.</text>
</comment>
<evidence type="ECO:0000256" key="11">
    <source>
        <dbReference type="ARBA" id="ARBA00022989"/>
    </source>
</evidence>
<keyword evidence="9" id="KW-1278">Translocase</keyword>
<keyword evidence="15 17" id="KW-0472">Membrane</keyword>
<evidence type="ECO:0000256" key="2">
    <source>
        <dbReference type="ARBA" id="ARBA00004225"/>
    </source>
</evidence>
<keyword evidence="8 17" id="KW-0812">Transmembrane</keyword>
<feature type="transmembrane region" description="Helical" evidence="17">
    <location>
        <begin position="55"/>
        <end position="72"/>
    </location>
</feature>
<protein>
    <recommendedName>
        <fullName evidence="5 17">NADH-ubiquinone oxidoreductase chain 4</fullName>
        <ecNumber evidence="4 17">7.1.1.2</ecNumber>
    </recommendedName>
</protein>
<dbReference type="PRINTS" id="PR01437">
    <property type="entry name" value="NUOXDRDTASE4"/>
</dbReference>
<evidence type="ECO:0000259" key="19">
    <source>
        <dbReference type="Pfam" id="PF01059"/>
    </source>
</evidence>
<evidence type="ECO:0000256" key="1">
    <source>
        <dbReference type="ARBA" id="ARBA00003257"/>
    </source>
</evidence>
<feature type="transmembrane region" description="Helical" evidence="17">
    <location>
        <begin position="12"/>
        <end position="35"/>
    </location>
</feature>
<dbReference type="InterPro" id="IPR001750">
    <property type="entry name" value="ND/Mrp_TM"/>
</dbReference>
<dbReference type="InterPro" id="IPR000260">
    <property type="entry name" value="NADH4_N"/>
</dbReference>
<evidence type="ECO:0000256" key="7">
    <source>
        <dbReference type="ARBA" id="ARBA00022660"/>
    </source>
</evidence>
<dbReference type="GO" id="GO:0015990">
    <property type="term" value="P:electron transport coupled proton transport"/>
    <property type="evidence" value="ECO:0007669"/>
    <property type="project" value="TreeGrafter"/>
</dbReference>
<keyword evidence="13 17" id="KW-0830">Ubiquinone</keyword>
<dbReference type="Pfam" id="PF00361">
    <property type="entry name" value="Proton_antipo_M"/>
    <property type="match status" value="1"/>
</dbReference>
<feature type="transmembrane region" description="Helical" evidence="17">
    <location>
        <begin position="296"/>
        <end position="314"/>
    </location>
</feature>
<keyword evidence="7 17" id="KW-0679">Respiratory chain</keyword>
<evidence type="ECO:0000256" key="9">
    <source>
        <dbReference type="ARBA" id="ARBA00022967"/>
    </source>
</evidence>
<evidence type="ECO:0000256" key="12">
    <source>
        <dbReference type="ARBA" id="ARBA00023027"/>
    </source>
</evidence>
<comment type="subcellular location">
    <subcellularLocation>
        <location evidence="2 17">Mitochondrion membrane</location>
        <topology evidence="2 17">Multi-pass membrane protein</topology>
    </subcellularLocation>
</comment>
<feature type="transmembrane region" description="Helical" evidence="17">
    <location>
        <begin position="264"/>
        <end position="284"/>
    </location>
</feature>
<comment type="similarity">
    <text evidence="3 17">Belongs to the complex I subunit 4 family.</text>
</comment>
<evidence type="ECO:0000256" key="17">
    <source>
        <dbReference type="RuleBase" id="RU003297"/>
    </source>
</evidence>
<feature type="transmembrane region" description="Helical" evidence="17">
    <location>
        <begin position="236"/>
        <end position="257"/>
    </location>
</feature>
<dbReference type="GO" id="GO:0031966">
    <property type="term" value="C:mitochondrial membrane"/>
    <property type="evidence" value="ECO:0007669"/>
    <property type="project" value="UniProtKB-SubCell"/>
</dbReference>
<dbReference type="GO" id="GO:0042773">
    <property type="term" value="P:ATP synthesis coupled electron transport"/>
    <property type="evidence" value="ECO:0007669"/>
    <property type="project" value="InterPro"/>
</dbReference>
<evidence type="ECO:0000313" key="20">
    <source>
        <dbReference type="EMBL" id="AZH08545.1"/>
    </source>
</evidence>
<evidence type="ECO:0000256" key="10">
    <source>
        <dbReference type="ARBA" id="ARBA00022982"/>
    </source>
</evidence>
<evidence type="ECO:0000256" key="5">
    <source>
        <dbReference type="ARBA" id="ARBA00021006"/>
    </source>
</evidence>
<evidence type="ECO:0000256" key="15">
    <source>
        <dbReference type="ARBA" id="ARBA00023136"/>
    </source>
</evidence>
<feature type="transmembrane region" description="Helical" evidence="17">
    <location>
        <begin position="373"/>
        <end position="391"/>
    </location>
</feature>
<comment type="catalytic activity">
    <reaction evidence="16 17">
        <text>a ubiquinone + NADH + 5 H(+)(in) = a ubiquinol + NAD(+) + 4 H(+)(out)</text>
        <dbReference type="Rhea" id="RHEA:29091"/>
        <dbReference type="Rhea" id="RHEA-COMP:9565"/>
        <dbReference type="Rhea" id="RHEA-COMP:9566"/>
        <dbReference type="ChEBI" id="CHEBI:15378"/>
        <dbReference type="ChEBI" id="CHEBI:16389"/>
        <dbReference type="ChEBI" id="CHEBI:17976"/>
        <dbReference type="ChEBI" id="CHEBI:57540"/>
        <dbReference type="ChEBI" id="CHEBI:57945"/>
        <dbReference type="EC" id="7.1.1.2"/>
    </reaction>
</comment>
<keyword evidence="14 17" id="KW-0496">Mitochondrion</keyword>
<geneLocation type="mitochondrion" evidence="20"/>
<dbReference type="GO" id="GO:0003954">
    <property type="term" value="F:NADH dehydrogenase activity"/>
    <property type="evidence" value="ECO:0007669"/>
    <property type="project" value="TreeGrafter"/>
</dbReference>
<evidence type="ECO:0000256" key="13">
    <source>
        <dbReference type="ARBA" id="ARBA00023075"/>
    </source>
</evidence>
<feature type="transmembrane region" description="Helical" evidence="17">
    <location>
        <begin position="411"/>
        <end position="434"/>
    </location>
</feature>
<dbReference type="AlphaFoldDB" id="A0A3Q8M1T4"/>
<dbReference type="EMBL" id="MH294484">
    <property type="protein sequence ID" value="AZH08545.1"/>
    <property type="molecule type" value="Genomic_DNA"/>
</dbReference>
<sequence>MLKFYISLITLLWLGSFWGELLLIMMLVMILLLIMSNDYSLVVMMYNEIDWVNKVLIILSVWIIILSIFSSVKIKWYNNFMTMFSLTCVILLLTLIMSFSFSNYLLFYMMFELSLIPTFFLILGWGYQPERIRAGIYMFFYTFLASLPLLMTILWIKTNIGHDYFFFILKMKLVWTIFFVLAFMMKFPMYMVHLWLPKAHVEAPVAGSMILAGILLKLGGYGLIRMFSILMETNSILFIFFLSLSLWGGIIISLNCLRMMDMKSIIAYSSVVHMGLCLGGLLTLNDWGLKGSMCVMVGHGLCSAGLFFLANLVYERTHSRSMIFSKGMMNMMPSLSLSWFLLLASNMAAPPTVNLLGEINLFISMINWEITSIALLSGISFFSAAYSLYLFSMSQHGESIFFHNKYNMNYLMNHFISFLHWSLLGLLIMCTDLIM</sequence>
<reference evidence="20" key="1">
    <citation type="submission" date="2018-05" db="EMBL/GenBank/DDBJ databases">
        <authorList>
            <person name="Li J."/>
        </authorList>
    </citation>
    <scope>NUCLEOTIDE SEQUENCE</scope>
</reference>
<organism evidence="20">
    <name type="scientific">Halice sp. JL-2018</name>
    <dbReference type="NCBI Taxonomy" id="2528348"/>
    <lineage>
        <taxon>Eukaryota</taxon>
        <taxon>Metazoa</taxon>
        <taxon>Ecdysozoa</taxon>
        <taxon>Arthropoda</taxon>
        <taxon>Crustacea</taxon>
        <taxon>Multicrustacea</taxon>
        <taxon>Malacostraca</taxon>
        <taxon>Eumalacostraca</taxon>
        <taxon>Peracarida</taxon>
        <taxon>Amphipoda</taxon>
        <taxon>Amphilochidea</taxon>
        <taxon>Lysianassida</taxon>
        <taxon>Synopiidira</taxon>
        <taxon>Dexaminoidea</taxon>
        <taxon>Pardaliscidae</taxon>
        <taxon>Halice</taxon>
    </lineage>
</organism>
<keyword evidence="11 17" id="KW-1133">Transmembrane helix</keyword>
<dbReference type="PANTHER" id="PTHR43507:SF20">
    <property type="entry name" value="NADH-UBIQUINONE OXIDOREDUCTASE CHAIN 4"/>
    <property type="match status" value="1"/>
</dbReference>
<feature type="transmembrane region" description="Helical" evidence="17">
    <location>
        <begin position="79"/>
        <end position="99"/>
    </location>
</feature>
<evidence type="ECO:0000256" key="3">
    <source>
        <dbReference type="ARBA" id="ARBA00009025"/>
    </source>
</evidence>
<dbReference type="Pfam" id="PF01059">
    <property type="entry name" value="Oxidored_q5_N"/>
    <property type="match status" value="1"/>
</dbReference>
<comment type="function">
    <text evidence="17">Core subunit of the mitochondrial membrane respiratory chain NADH dehydrogenase (Complex I) which catalyzes electron transfer from NADH through the respiratory chain, using ubiquinone as an electron acceptor. Essential for the catalytic activity and assembly of complex I.</text>
</comment>
<feature type="domain" description="NADH:quinone oxidoreductase/Mrp antiporter transmembrane" evidence="18">
    <location>
        <begin position="103"/>
        <end position="380"/>
    </location>
</feature>
<evidence type="ECO:0000256" key="8">
    <source>
        <dbReference type="ARBA" id="ARBA00022692"/>
    </source>
</evidence>
<evidence type="ECO:0000256" key="4">
    <source>
        <dbReference type="ARBA" id="ARBA00012944"/>
    </source>
</evidence>
<keyword evidence="6 17" id="KW-0813">Transport</keyword>
<reference evidence="20" key="2">
    <citation type="journal article" date="2019" name="Sci. Rep.">
        <title>Characterization of the mitochondrial genome of an ancient amphipod Halice sp. MT-2017 (Pardaliscidae) from 10,908 m in the Mariana Trench.</title>
        <authorList>
            <person name="Li J.Y."/>
            <person name="Zeng C."/>
            <person name="Yan G.Y."/>
            <person name="He L.S."/>
        </authorList>
    </citation>
    <scope>NUCLEOTIDE SEQUENCE</scope>
</reference>
<accession>A0A3Q8M1T4</accession>
<feature type="transmembrane region" description="Helical" evidence="17">
    <location>
        <begin position="205"/>
        <end position="224"/>
    </location>
</feature>
<gene>
    <name evidence="20" type="primary">ND4</name>
</gene>
<evidence type="ECO:0000256" key="6">
    <source>
        <dbReference type="ARBA" id="ARBA00022448"/>
    </source>
</evidence>
<name>A0A3Q8M1T4_9CRUS</name>
<proteinExistence type="inferred from homology"/>
<dbReference type="GO" id="GO:0048039">
    <property type="term" value="F:ubiquinone binding"/>
    <property type="evidence" value="ECO:0007669"/>
    <property type="project" value="TreeGrafter"/>
</dbReference>
<evidence type="ECO:0000259" key="18">
    <source>
        <dbReference type="Pfam" id="PF00361"/>
    </source>
</evidence>